<evidence type="ECO:0000256" key="1">
    <source>
        <dbReference type="SAM" id="MobiDB-lite"/>
    </source>
</evidence>
<evidence type="ECO:0000313" key="2">
    <source>
        <dbReference type="EMBL" id="OLQ01369.1"/>
    </source>
</evidence>
<dbReference type="EMBL" id="LSRX01000294">
    <property type="protein sequence ID" value="OLQ01369.1"/>
    <property type="molecule type" value="Genomic_DNA"/>
</dbReference>
<sequence length="128" mass="14195">MSSRRTHSKNQSDDFFSCQGLVTKRFETRSNMLTTSYTKVWSKVWGAFRLTGLKETSETVVETWVYDRALDPGASDDRALDPGASDTVTAVKPMKAKKAMKAAMKAMKKVPKAGNKAKKAMKKKAGQK</sequence>
<evidence type="ECO:0000313" key="3">
    <source>
        <dbReference type="Proteomes" id="UP000186817"/>
    </source>
</evidence>
<feature type="region of interest" description="Disordered" evidence="1">
    <location>
        <begin position="107"/>
        <end position="128"/>
    </location>
</feature>
<proteinExistence type="predicted"/>
<name>A0A1Q9E1U6_SYMMI</name>
<keyword evidence="3" id="KW-1185">Reference proteome</keyword>
<accession>A0A1Q9E1U6</accession>
<protein>
    <submittedName>
        <fullName evidence="2">Uncharacterized protein</fullName>
    </submittedName>
</protein>
<reference evidence="2 3" key="1">
    <citation type="submission" date="2016-02" db="EMBL/GenBank/DDBJ databases">
        <title>Genome analysis of coral dinoflagellate symbionts highlights evolutionary adaptations to a symbiotic lifestyle.</title>
        <authorList>
            <person name="Aranda M."/>
            <person name="Li Y."/>
            <person name="Liew Y.J."/>
            <person name="Baumgarten S."/>
            <person name="Simakov O."/>
            <person name="Wilson M."/>
            <person name="Piel J."/>
            <person name="Ashoor H."/>
            <person name="Bougouffa S."/>
            <person name="Bajic V.B."/>
            <person name="Ryu T."/>
            <person name="Ravasi T."/>
            <person name="Bayer T."/>
            <person name="Micklem G."/>
            <person name="Kim H."/>
            <person name="Bhak J."/>
            <person name="Lajeunesse T.C."/>
            <person name="Voolstra C.R."/>
        </authorList>
    </citation>
    <scope>NUCLEOTIDE SEQUENCE [LARGE SCALE GENOMIC DNA]</scope>
    <source>
        <strain evidence="2 3">CCMP2467</strain>
    </source>
</reference>
<dbReference type="AlphaFoldDB" id="A0A1Q9E1U6"/>
<comment type="caution">
    <text evidence="2">The sequence shown here is derived from an EMBL/GenBank/DDBJ whole genome shotgun (WGS) entry which is preliminary data.</text>
</comment>
<organism evidence="2 3">
    <name type="scientific">Symbiodinium microadriaticum</name>
    <name type="common">Dinoflagellate</name>
    <name type="synonym">Zooxanthella microadriatica</name>
    <dbReference type="NCBI Taxonomy" id="2951"/>
    <lineage>
        <taxon>Eukaryota</taxon>
        <taxon>Sar</taxon>
        <taxon>Alveolata</taxon>
        <taxon>Dinophyceae</taxon>
        <taxon>Suessiales</taxon>
        <taxon>Symbiodiniaceae</taxon>
        <taxon>Symbiodinium</taxon>
    </lineage>
</organism>
<dbReference type="Proteomes" id="UP000186817">
    <property type="component" value="Unassembled WGS sequence"/>
</dbReference>
<gene>
    <name evidence="2" type="ORF">AK812_SmicGene15879</name>
</gene>